<evidence type="ECO:0000313" key="1">
    <source>
        <dbReference type="EMBL" id="CAD2173824.1"/>
    </source>
</evidence>
<sequence length="87" mass="10040">MSIIKKPTLINTKTKTNGTIITDGINKAQFFYPNTIIFNQNDEFILESTTINKNEEGVLTLKIEDKNSIIKEEEKKLKYSILDLEYP</sequence>
<dbReference type="AlphaFoldDB" id="A0A6V7VHH5"/>
<gene>
    <name evidence="1" type="ORF">MENT_LOCUS25452</name>
</gene>
<comment type="caution">
    <text evidence="1">The sequence shown here is derived from an EMBL/GenBank/DDBJ whole genome shotgun (WGS) entry which is preliminary data.</text>
</comment>
<evidence type="ECO:0000313" key="2">
    <source>
        <dbReference type="Proteomes" id="UP000580250"/>
    </source>
</evidence>
<proteinExistence type="predicted"/>
<reference evidence="1 2" key="1">
    <citation type="submission" date="2020-08" db="EMBL/GenBank/DDBJ databases">
        <authorList>
            <person name="Koutsovoulos G."/>
            <person name="Danchin GJ E."/>
        </authorList>
    </citation>
    <scope>NUCLEOTIDE SEQUENCE [LARGE SCALE GENOMIC DNA]</scope>
</reference>
<dbReference type="EMBL" id="CAJEWN010000224">
    <property type="protein sequence ID" value="CAD2173824.1"/>
    <property type="molecule type" value="Genomic_DNA"/>
</dbReference>
<dbReference type="Proteomes" id="UP000580250">
    <property type="component" value="Unassembled WGS sequence"/>
</dbReference>
<protein>
    <submittedName>
        <fullName evidence="1">Uncharacterized protein</fullName>
    </submittedName>
</protein>
<organism evidence="1 2">
    <name type="scientific">Meloidogyne enterolobii</name>
    <name type="common">Root-knot nematode worm</name>
    <name type="synonym">Meloidogyne mayaguensis</name>
    <dbReference type="NCBI Taxonomy" id="390850"/>
    <lineage>
        <taxon>Eukaryota</taxon>
        <taxon>Metazoa</taxon>
        <taxon>Ecdysozoa</taxon>
        <taxon>Nematoda</taxon>
        <taxon>Chromadorea</taxon>
        <taxon>Rhabditida</taxon>
        <taxon>Tylenchina</taxon>
        <taxon>Tylenchomorpha</taxon>
        <taxon>Tylenchoidea</taxon>
        <taxon>Meloidogynidae</taxon>
        <taxon>Meloidogyninae</taxon>
        <taxon>Meloidogyne</taxon>
    </lineage>
</organism>
<accession>A0A6V7VHH5</accession>
<name>A0A6V7VHH5_MELEN</name>